<feature type="compositionally biased region" description="Basic residues" evidence="1">
    <location>
        <begin position="104"/>
        <end position="116"/>
    </location>
</feature>
<evidence type="ECO:0000256" key="1">
    <source>
        <dbReference type="SAM" id="MobiDB-lite"/>
    </source>
</evidence>
<feature type="non-terminal residue" evidence="2">
    <location>
        <position position="1"/>
    </location>
</feature>
<reference evidence="2" key="1">
    <citation type="submission" date="2020-02" db="EMBL/GenBank/DDBJ databases">
        <authorList>
            <person name="Meier V. D."/>
        </authorList>
    </citation>
    <scope>NUCLEOTIDE SEQUENCE</scope>
    <source>
        <strain evidence="2">AVDCRST_MAG05</strain>
    </source>
</reference>
<evidence type="ECO:0000313" key="2">
    <source>
        <dbReference type="EMBL" id="CAA9473242.1"/>
    </source>
</evidence>
<feature type="non-terminal residue" evidence="2">
    <location>
        <position position="129"/>
    </location>
</feature>
<proteinExistence type="predicted"/>
<feature type="compositionally biased region" description="Basic and acidic residues" evidence="1">
    <location>
        <begin position="11"/>
        <end position="30"/>
    </location>
</feature>
<protein>
    <submittedName>
        <fullName evidence="2">Phosphoenolpyruvate-dihydroxyacetone phosphotransferase, subunit DhaM DHA-specific IIA component</fullName>
        <ecNumber evidence="2">2.7.1.121</ecNumber>
    </submittedName>
</protein>
<sequence length="129" mass="14028">GRPRASLAQPQDRRGDRRPRQADGRGGRDLGRRRRLRGGLRHGPREDRGRHKGYERRRGPRLYGPRKRSSLGGDGARDALRRGPGPGEARGRAVCGGRLLGRGLRVRGLGRGRVRGGGRGGPHGAQDAL</sequence>
<dbReference type="EMBL" id="CADCVM010000083">
    <property type="protein sequence ID" value="CAA9473242.1"/>
    <property type="molecule type" value="Genomic_DNA"/>
</dbReference>
<feature type="region of interest" description="Disordered" evidence="1">
    <location>
        <begin position="1"/>
        <end position="129"/>
    </location>
</feature>
<feature type="compositionally biased region" description="Low complexity" evidence="1">
    <location>
        <begin position="92"/>
        <end position="103"/>
    </location>
</feature>
<dbReference type="EC" id="2.7.1.121" evidence="2"/>
<feature type="compositionally biased region" description="Basic residues" evidence="1">
    <location>
        <begin position="50"/>
        <end position="69"/>
    </location>
</feature>
<dbReference type="AlphaFoldDB" id="A0A6J4RRJ0"/>
<keyword evidence="2" id="KW-0670">Pyruvate</keyword>
<keyword evidence="2" id="KW-0808">Transferase</keyword>
<name>A0A6J4RRJ0_9ACTN</name>
<organism evidence="2">
    <name type="scientific">uncultured Rubrobacteraceae bacterium</name>
    <dbReference type="NCBI Taxonomy" id="349277"/>
    <lineage>
        <taxon>Bacteria</taxon>
        <taxon>Bacillati</taxon>
        <taxon>Actinomycetota</taxon>
        <taxon>Rubrobacteria</taxon>
        <taxon>Rubrobacterales</taxon>
        <taxon>Rubrobacteraceae</taxon>
        <taxon>environmental samples</taxon>
    </lineage>
</organism>
<feature type="compositionally biased region" description="Basic residues" evidence="1">
    <location>
        <begin position="31"/>
        <end position="42"/>
    </location>
</feature>
<accession>A0A6J4RRJ0</accession>
<gene>
    <name evidence="2" type="ORF">AVDCRST_MAG05-723</name>
</gene>
<dbReference type="GO" id="GO:0047324">
    <property type="term" value="F:phosphoenolpyruvate-glycerone phosphotransferase activity"/>
    <property type="evidence" value="ECO:0007669"/>
    <property type="project" value="UniProtKB-EC"/>
</dbReference>